<feature type="transmembrane region" description="Helical" evidence="1">
    <location>
        <begin position="7"/>
        <end position="25"/>
    </location>
</feature>
<evidence type="ECO:0000313" key="4">
    <source>
        <dbReference type="Proteomes" id="UP000827069"/>
    </source>
</evidence>
<evidence type="ECO:0000313" key="3">
    <source>
        <dbReference type="EMBL" id="QXZ22325.1"/>
    </source>
</evidence>
<feature type="transmembrane region" description="Helical" evidence="1">
    <location>
        <begin position="162"/>
        <end position="177"/>
    </location>
</feature>
<keyword evidence="3" id="KW-0808">Transferase</keyword>
<keyword evidence="3" id="KW-0012">Acyltransferase</keyword>
<dbReference type="RefSeq" id="WP_005000843.1">
    <property type="nucleotide sequence ID" value="NZ_CP079898.1"/>
</dbReference>
<dbReference type="InterPro" id="IPR002656">
    <property type="entry name" value="Acyl_transf_3_dom"/>
</dbReference>
<keyword evidence="1" id="KW-1133">Transmembrane helix</keyword>
<feature type="transmembrane region" description="Helical" evidence="1">
    <location>
        <begin position="229"/>
        <end position="246"/>
    </location>
</feature>
<feature type="domain" description="Acyltransferase 3" evidence="2">
    <location>
        <begin position="3"/>
        <end position="287"/>
    </location>
</feature>
<accession>A0ABD7F1N0</accession>
<keyword evidence="4" id="KW-1185">Reference proteome</keyword>
<feature type="transmembrane region" description="Helical" evidence="1">
    <location>
        <begin position="128"/>
        <end position="155"/>
    </location>
</feature>
<keyword evidence="1" id="KW-0472">Membrane</keyword>
<feature type="transmembrane region" description="Helical" evidence="1">
    <location>
        <begin position="45"/>
        <end position="64"/>
    </location>
</feature>
<proteinExistence type="predicted"/>
<dbReference type="PANTHER" id="PTHR23028">
    <property type="entry name" value="ACETYLTRANSFERASE"/>
    <property type="match status" value="1"/>
</dbReference>
<reference evidence="3 4" key="1">
    <citation type="submission" date="2021-07" db="EMBL/GenBank/DDBJ databases">
        <title>FDA dAtabase for Regulatory Grade micrObial Sequences (FDA-ARGOS): Supporting development and validation of Infectious Disease Dx tests.</title>
        <authorList>
            <person name="Sproer C."/>
            <person name="Gronow S."/>
            <person name="Severitt S."/>
            <person name="Schroder I."/>
            <person name="Tallon L."/>
            <person name="Sadzewicz L."/>
            <person name="Zhao X."/>
            <person name="Boylan J."/>
            <person name="Ott S."/>
            <person name="Bowen H."/>
            <person name="Vavikolanu K."/>
            <person name="Mehta A."/>
            <person name="Aluvathingal J."/>
            <person name="Nadendla S."/>
            <person name="Lowell S."/>
            <person name="Myers T."/>
            <person name="Yan Y."/>
        </authorList>
    </citation>
    <scope>NUCLEOTIDE SEQUENCE [LARGE SCALE GENOMIC DNA]</scope>
    <source>
        <strain evidence="3 4">FDAARGOS_1401</strain>
    </source>
</reference>
<feature type="transmembrane region" description="Helical" evidence="1">
    <location>
        <begin position="183"/>
        <end position="200"/>
    </location>
</feature>
<gene>
    <name evidence="3" type="ORF">I6L31_11325</name>
</gene>
<feature type="transmembrane region" description="Helical" evidence="1">
    <location>
        <begin position="85"/>
        <end position="108"/>
    </location>
</feature>
<dbReference type="GO" id="GO:0016746">
    <property type="term" value="F:acyltransferase activity"/>
    <property type="evidence" value="ECO:0007669"/>
    <property type="project" value="UniProtKB-KW"/>
</dbReference>
<name>A0ABD7F1N0_9GAMM</name>
<sequence length="295" mass="34955">MIKNIQVLRAFAAIVVVMYHAVGLVEDYGFSYSSYKFLTFNVGYWGSFGVDIFFIISGYIMFMIQDNKNKSPFEFAIDRIKRIVPLYWLYLLTISLLFYIFPDLFRALNITPEYLLTSLFFISHYFNYSYPVIYVGWTLELEMLFYFIFFILLFLKRIDTKIKILIMLLVFISLSFYQNTNPIIFEFIFGGFIYLFLSNFKIRNNNFFWIPIIFSIIFVSLLNKEFENFRLIFWGIPALIIFYSTLHIKEINNKIFLELGNASYSIYLIQVFTLPLVGKILAKYAANTHGILVLL</sequence>
<evidence type="ECO:0000259" key="2">
    <source>
        <dbReference type="Pfam" id="PF01757"/>
    </source>
</evidence>
<keyword evidence="1" id="KW-0812">Transmembrane</keyword>
<evidence type="ECO:0000256" key="1">
    <source>
        <dbReference type="SAM" id="Phobius"/>
    </source>
</evidence>
<protein>
    <submittedName>
        <fullName evidence="3">Acyltransferase</fullName>
    </submittedName>
</protein>
<dbReference type="PANTHER" id="PTHR23028:SF53">
    <property type="entry name" value="ACYL_TRANSF_3 DOMAIN-CONTAINING PROTEIN"/>
    <property type="match status" value="1"/>
</dbReference>
<dbReference type="Pfam" id="PF01757">
    <property type="entry name" value="Acyl_transf_3"/>
    <property type="match status" value="1"/>
</dbReference>
<feature type="transmembrane region" description="Helical" evidence="1">
    <location>
        <begin position="207"/>
        <end position="223"/>
    </location>
</feature>
<dbReference type="EMBL" id="CP079898">
    <property type="protein sequence ID" value="QXZ22325.1"/>
    <property type="molecule type" value="Genomic_DNA"/>
</dbReference>
<dbReference type="InterPro" id="IPR050879">
    <property type="entry name" value="Acyltransferase_3"/>
</dbReference>
<dbReference type="AlphaFoldDB" id="A0ABD7F1N0"/>
<dbReference type="Proteomes" id="UP000827069">
    <property type="component" value="Chromosome"/>
</dbReference>
<organism evidence="3 4">
    <name type="scientific">Acinetobacter septicus</name>
    <dbReference type="NCBI Taxonomy" id="465797"/>
    <lineage>
        <taxon>Bacteria</taxon>
        <taxon>Pseudomonadati</taxon>
        <taxon>Pseudomonadota</taxon>
        <taxon>Gammaproteobacteria</taxon>
        <taxon>Moraxellales</taxon>
        <taxon>Moraxellaceae</taxon>
        <taxon>Acinetobacter</taxon>
    </lineage>
</organism>